<dbReference type="EMBL" id="HACM01012731">
    <property type="protein sequence ID" value="CRZ13173.1"/>
    <property type="molecule type" value="Transcribed_RNA"/>
</dbReference>
<organism evidence="2">
    <name type="scientific">Spongospora subterranea</name>
    <dbReference type="NCBI Taxonomy" id="70186"/>
    <lineage>
        <taxon>Eukaryota</taxon>
        <taxon>Sar</taxon>
        <taxon>Rhizaria</taxon>
        <taxon>Endomyxa</taxon>
        <taxon>Phytomyxea</taxon>
        <taxon>Plasmodiophorida</taxon>
        <taxon>Plasmodiophoridae</taxon>
        <taxon>Spongospora</taxon>
    </lineage>
</organism>
<protein>
    <submittedName>
        <fullName evidence="2">Uncharacterized protein</fullName>
    </submittedName>
</protein>
<accession>A0A0H5RGM1</accession>
<keyword evidence="1" id="KW-1133">Transmembrane helix</keyword>
<name>A0A0H5RGM1_9EUKA</name>
<dbReference type="AlphaFoldDB" id="A0A0H5RGM1"/>
<proteinExistence type="predicted"/>
<keyword evidence="1" id="KW-0812">Transmembrane</keyword>
<evidence type="ECO:0000256" key="1">
    <source>
        <dbReference type="SAM" id="Phobius"/>
    </source>
</evidence>
<evidence type="ECO:0000313" key="2">
    <source>
        <dbReference type="EMBL" id="CRZ13173.1"/>
    </source>
</evidence>
<sequence length="107" mass="11956">VSIYNLMRVMHSASSMVIQGFFFCYFSLLQPSFWSCVAGYQVSRRNQVLRAVLAASISRAIPPTLDECLRESLALDPSEPLPLQLVMGSRTRKEAFLLTAPTVQSRS</sequence>
<feature type="transmembrane region" description="Helical" evidence="1">
    <location>
        <begin position="20"/>
        <end position="40"/>
    </location>
</feature>
<feature type="non-terminal residue" evidence="2">
    <location>
        <position position="1"/>
    </location>
</feature>
<reference evidence="2" key="1">
    <citation type="submission" date="2015-04" db="EMBL/GenBank/DDBJ databases">
        <title>The genome sequence of the plant pathogenic Rhizarian Plasmodiophora brassicae reveals insights in its biotrophic life cycle and the origin of chitin synthesis.</title>
        <authorList>
            <person name="Schwelm A."/>
            <person name="Fogelqvist J."/>
            <person name="Knaust A."/>
            <person name="Julke S."/>
            <person name="Lilja T."/>
            <person name="Dhandapani V."/>
            <person name="Bonilla-Rosso G."/>
            <person name="Karlsson M."/>
            <person name="Shevchenko A."/>
            <person name="Choi S.R."/>
            <person name="Kim H.G."/>
            <person name="Park J.Y."/>
            <person name="Lim Y.P."/>
            <person name="Ludwig-Muller J."/>
            <person name="Dixelius C."/>
        </authorList>
    </citation>
    <scope>NUCLEOTIDE SEQUENCE</scope>
    <source>
        <tissue evidence="2">Potato root galls</tissue>
    </source>
</reference>
<keyword evidence="1" id="KW-0472">Membrane</keyword>